<evidence type="ECO:0000313" key="1">
    <source>
        <dbReference type="EMBL" id="CBG40200.1"/>
    </source>
</evidence>
<dbReference type="Proteomes" id="UP000001522">
    <property type="component" value="Chromosome"/>
</dbReference>
<dbReference type="HOGENOM" id="CLU_2734486_0_0_7"/>
<keyword evidence="2" id="KW-1185">Reference proteome</keyword>
<dbReference type="STRING" id="679897.HMU09430"/>
<protein>
    <submittedName>
        <fullName evidence="1">Uncharacterized protein</fullName>
    </submittedName>
</protein>
<sequence length="71" mass="8142">MGFRAFWFALKPCEALKILTLKQALGLVLLAKKNFHLVAYVVGLENFLCPETRGLWLFVGKSKNFCYNSWS</sequence>
<dbReference type="EMBL" id="FN555004">
    <property type="protein sequence ID" value="CBG40200.1"/>
    <property type="molecule type" value="Genomic_DNA"/>
</dbReference>
<evidence type="ECO:0000313" key="2">
    <source>
        <dbReference type="Proteomes" id="UP000001522"/>
    </source>
</evidence>
<organism evidence="1 2">
    <name type="scientific">Helicobacter mustelae (strain ATCC 43772 / CCUG 25715 / CIP 103759 / LMG 18044 / NCTC 12198 / R85-136P)</name>
    <name type="common">Campylobacter mustelae</name>
    <dbReference type="NCBI Taxonomy" id="679897"/>
    <lineage>
        <taxon>Bacteria</taxon>
        <taxon>Pseudomonadati</taxon>
        <taxon>Campylobacterota</taxon>
        <taxon>Epsilonproteobacteria</taxon>
        <taxon>Campylobacterales</taxon>
        <taxon>Helicobacteraceae</taxon>
        <taxon>Helicobacter</taxon>
    </lineage>
</organism>
<proteinExistence type="predicted"/>
<name>D3UI77_HELM1</name>
<gene>
    <name evidence="1" type="ordered locus">HMU09430</name>
</gene>
<dbReference type="KEGG" id="hms:HMU09430"/>
<dbReference type="AlphaFoldDB" id="D3UI77"/>
<accession>D3UI77</accession>
<reference evidence="1 2" key="1">
    <citation type="journal article" date="2010" name="BMC Genomics">
        <title>Comparative genomics and proteomics of Helicobacter mustelae, an ulcerogenic and carcinogenic gastric pathogen.</title>
        <authorList>
            <person name="O'Toole P.W."/>
            <person name="Snelling W.J."/>
            <person name="Canchaya C."/>
            <person name="Forde B.M."/>
            <person name="Hardie K.R."/>
            <person name="Josenhans C."/>
            <person name="Graham R.L.J."/>
            <person name="McMullan G."/>
            <person name="Parkhill J."/>
            <person name="Belda E."/>
            <person name="Bentley S.D."/>
        </authorList>
    </citation>
    <scope>NUCLEOTIDE SEQUENCE [LARGE SCALE GENOMIC DNA]</scope>
    <source>
        <strain evidence="2">ATCC 43772 / LMG 18044 / NCTC 12198 / 12198</strain>
    </source>
</reference>